<dbReference type="InterPro" id="IPR038670">
    <property type="entry name" value="HslJ-like_sf"/>
</dbReference>
<dbReference type="EMBL" id="JAHLFO010000027">
    <property type="protein sequence ID" value="MBU3813366.1"/>
    <property type="molecule type" value="Genomic_DNA"/>
</dbReference>
<organism evidence="3 4">
    <name type="scientific">Candidatus Bacteroides intestinipullorum</name>
    <dbReference type="NCBI Taxonomy" id="2838471"/>
    <lineage>
        <taxon>Bacteria</taxon>
        <taxon>Pseudomonadati</taxon>
        <taxon>Bacteroidota</taxon>
        <taxon>Bacteroidia</taxon>
        <taxon>Bacteroidales</taxon>
        <taxon>Bacteroidaceae</taxon>
        <taxon>Bacteroides</taxon>
    </lineage>
</organism>
<dbReference type="PANTHER" id="PTHR35535">
    <property type="entry name" value="HEAT SHOCK PROTEIN HSLJ"/>
    <property type="match status" value="1"/>
</dbReference>
<dbReference type="InterPro" id="IPR005184">
    <property type="entry name" value="DUF306_Meta_HslJ"/>
</dbReference>
<evidence type="ECO:0000313" key="3">
    <source>
        <dbReference type="EMBL" id="MBU3813366.1"/>
    </source>
</evidence>
<feature type="domain" description="DUF306" evidence="2">
    <location>
        <begin position="34"/>
        <end position="135"/>
    </location>
</feature>
<name>A0A9E2KER2_9BACE</name>
<gene>
    <name evidence="3" type="ORF">H9791_02500</name>
</gene>
<evidence type="ECO:0000313" key="4">
    <source>
        <dbReference type="Proteomes" id="UP000824236"/>
    </source>
</evidence>
<reference evidence="3" key="1">
    <citation type="journal article" date="2021" name="PeerJ">
        <title>Extensive microbial diversity within the chicken gut microbiome revealed by metagenomics and culture.</title>
        <authorList>
            <person name="Gilroy R."/>
            <person name="Ravi A."/>
            <person name="Getino M."/>
            <person name="Pursley I."/>
            <person name="Horton D.L."/>
            <person name="Alikhan N.F."/>
            <person name="Baker D."/>
            <person name="Gharbi K."/>
            <person name="Hall N."/>
            <person name="Watson M."/>
            <person name="Adriaenssens E.M."/>
            <person name="Foster-Nyarko E."/>
            <person name="Jarju S."/>
            <person name="Secka A."/>
            <person name="Antonio M."/>
            <person name="Oren A."/>
            <person name="Chaudhuri R.R."/>
            <person name="La Ragione R."/>
            <person name="Hildebrand F."/>
            <person name="Pallen M.J."/>
        </authorList>
    </citation>
    <scope>NUCLEOTIDE SEQUENCE</scope>
    <source>
        <strain evidence="3">B3-3758</strain>
    </source>
</reference>
<evidence type="ECO:0000256" key="1">
    <source>
        <dbReference type="SAM" id="SignalP"/>
    </source>
</evidence>
<feature type="domain" description="DUF306" evidence="2">
    <location>
        <begin position="154"/>
        <end position="256"/>
    </location>
</feature>
<dbReference type="Proteomes" id="UP000824236">
    <property type="component" value="Unassembled WGS sequence"/>
</dbReference>
<proteinExistence type="predicted"/>
<accession>A0A9E2KER2</accession>
<dbReference type="AlphaFoldDB" id="A0A9E2KER2"/>
<sequence>MKKILVSFCLAAVMTGLSSCGSSKYVAATVADIDGEWNIIEINGSSVVPAPGQAYPYIGFDQVTGRVHGNAGCNRLMGTFDVQAEPGRIDLSQLGTTRMMCPDMTVEQNVLNALAQVKRYVKLDGENIALCGKSARRPILVLKKKAPDMTIADLNGKWKVVEAMGVAVPDSLENQPFVELNVAERKLHGQAGCNLINGNYETEEGNPASISFPPFISTMMACPDMETEDRVKQALNATRSFGRVQEGHIGFYDADQTLVMVLAAF</sequence>
<protein>
    <submittedName>
        <fullName evidence="3">META domain-containing protein</fullName>
    </submittedName>
</protein>
<feature type="chain" id="PRO_5039242263" evidence="1">
    <location>
        <begin position="28"/>
        <end position="265"/>
    </location>
</feature>
<feature type="signal peptide" evidence="1">
    <location>
        <begin position="1"/>
        <end position="27"/>
    </location>
</feature>
<comment type="caution">
    <text evidence="3">The sequence shown here is derived from an EMBL/GenBank/DDBJ whole genome shotgun (WGS) entry which is preliminary data.</text>
</comment>
<dbReference type="Pfam" id="PF03724">
    <property type="entry name" value="META"/>
    <property type="match status" value="2"/>
</dbReference>
<dbReference type="PROSITE" id="PS51257">
    <property type="entry name" value="PROKAR_LIPOPROTEIN"/>
    <property type="match status" value="1"/>
</dbReference>
<dbReference type="Gene3D" id="2.40.128.270">
    <property type="match status" value="2"/>
</dbReference>
<keyword evidence="1" id="KW-0732">Signal</keyword>
<dbReference type="InterPro" id="IPR053147">
    <property type="entry name" value="Hsp_HslJ-like"/>
</dbReference>
<dbReference type="PANTHER" id="PTHR35535:SF1">
    <property type="entry name" value="HEAT SHOCK PROTEIN HSLJ"/>
    <property type="match status" value="1"/>
</dbReference>
<evidence type="ECO:0000259" key="2">
    <source>
        <dbReference type="Pfam" id="PF03724"/>
    </source>
</evidence>
<reference evidence="3" key="2">
    <citation type="submission" date="2021-04" db="EMBL/GenBank/DDBJ databases">
        <authorList>
            <person name="Gilroy R."/>
        </authorList>
    </citation>
    <scope>NUCLEOTIDE SEQUENCE</scope>
    <source>
        <strain evidence="3">B3-3758</strain>
    </source>
</reference>